<evidence type="ECO:0000256" key="6">
    <source>
        <dbReference type="RuleBase" id="RU365102"/>
    </source>
</evidence>
<accession>A0A226ENR2</accession>
<dbReference type="InterPro" id="IPR049555">
    <property type="entry name" value="GDT1-like_CS"/>
</dbReference>
<evidence type="ECO:0000256" key="3">
    <source>
        <dbReference type="ARBA" id="ARBA00022692"/>
    </source>
</evidence>
<dbReference type="GO" id="GO:0015085">
    <property type="term" value="F:calcium ion transmembrane transporter activity"/>
    <property type="evidence" value="ECO:0007669"/>
    <property type="project" value="TreeGrafter"/>
</dbReference>
<sequence length="294" mass="32033">MGQFLRTLVKEARTIAILWIVVSCLVQLAKCAPFLKESRGGLFAQPLNDDINVGSITSAKGFASGFVSSISMIIVSELGDKTFFIAAVMAMKHPRLVVFSGAISALALMTIFSALFGYVTTFIPRVYTYYISTALFAIFGLKMLYDGALMSNDEGAEELEEVHLTLRQKEEDENTPLTSSSEDTLSLMSRTKIRLTIRRILSSCFSKVYIQALTMTFLAEWGDRSQLATVVLAARENIFGICLGGILGHAFCTGLAVVGGRMIAQRISVKTVTIIGGFVFLGFAVISLFLDPNN</sequence>
<evidence type="ECO:0000256" key="2">
    <source>
        <dbReference type="ARBA" id="ARBA00009190"/>
    </source>
</evidence>
<feature type="transmembrane region" description="Helical" evidence="6">
    <location>
        <begin position="96"/>
        <end position="120"/>
    </location>
</feature>
<dbReference type="GO" id="GO:0032472">
    <property type="term" value="P:Golgi calcium ion transport"/>
    <property type="evidence" value="ECO:0007669"/>
    <property type="project" value="TreeGrafter"/>
</dbReference>
<evidence type="ECO:0000256" key="4">
    <source>
        <dbReference type="ARBA" id="ARBA00022989"/>
    </source>
</evidence>
<keyword evidence="4 6" id="KW-1133">Transmembrane helix</keyword>
<dbReference type="GO" id="GO:0005384">
    <property type="term" value="F:manganese ion transmembrane transporter activity"/>
    <property type="evidence" value="ECO:0007669"/>
    <property type="project" value="TreeGrafter"/>
</dbReference>
<dbReference type="GO" id="GO:0032468">
    <property type="term" value="P:Golgi calcium ion homeostasis"/>
    <property type="evidence" value="ECO:0007669"/>
    <property type="project" value="TreeGrafter"/>
</dbReference>
<dbReference type="PROSITE" id="PS51257">
    <property type="entry name" value="PROKAR_LIPOPROTEIN"/>
    <property type="match status" value="1"/>
</dbReference>
<feature type="transmembrane region" description="Helical" evidence="6">
    <location>
        <begin position="126"/>
        <end position="145"/>
    </location>
</feature>
<reference evidence="7 8" key="1">
    <citation type="submission" date="2015-12" db="EMBL/GenBank/DDBJ databases">
        <title>The genome of Folsomia candida.</title>
        <authorList>
            <person name="Faddeeva A."/>
            <person name="Derks M.F."/>
            <person name="Anvar Y."/>
            <person name="Smit S."/>
            <person name="Van Straalen N."/>
            <person name="Roelofs D."/>
        </authorList>
    </citation>
    <scope>NUCLEOTIDE SEQUENCE [LARGE SCALE GENOMIC DNA]</scope>
    <source>
        <strain evidence="7 8">VU population</strain>
        <tissue evidence="7">Whole body</tissue>
    </source>
</reference>
<dbReference type="OrthoDB" id="442680at2759"/>
<proteinExistence type="inferred from homology"/>
<dbReference type="PROSITE" id="PS01214">
    <property type="entry name" value="UPF0016"/>
    <property type="match status" value="1"/>
</dbReference>
<dbReference type="Pfam" id="PF01169">
    <property type="entry name" value="GDT1"/>
    <property type="match status" value="2"/>
</dbReference>
<keyword evidence="5 6" id="KW-0472">Membrane</keyword>
<dbReference type="PANTHER" id="PTHR12608:SF1">
    <property type="entry name" value="TRANSMEMBRANE PROTEIN 165"/>
    <property type="match status" value="1"/>
</dbReference>
<organism evidence="7 8">
    <name type="scientific">Folsomia candida</name>
    <name type="common">Springtail</name>
    <dbReference type="NCBI Taxonomy" id="158441"/>
    <lineage>
        <taxon>Eukaryota</taxon>
        <taxon>Metazoa</taxon>
        <taxon>Ecdysozoa</taxon>
        <taxon>Arthropoda</taxon>
        <taxon>Hexapoda</taxon>
        <taxon>Collembola</taxon>
        <taxon>Entomobryomorpha</taxon>
        <taxon>Isotomoidea</taxon>
        <taxon>Isotomidae</taxon>
        <taxon>Proisotominae</taxon>
        <taxon>Folsomia</taxon>
    </lineage>
</organism>
<keyword evidence="3 6" id="KW-0812">Transmembrane</keyword>
<dbReference type="OMA" id="HAIACAM"/>
<name>A0A226ENR2_FOLCA</name>
<dbReference type="GO" id="GO:0016020">
    <property type="term" value="C:membrane"/>
    <property type="evidence" value="ECO:0007669"/>
    <property type="project" value="UniProtKB-SubCell"/>
</dbReference>
<dbReference type="PANTHER" id="PTHR12608">
    <property type="entry name" value="TRANSMEMBRANE PROTEIN HTP-1 RELATED"/>
    <property type="match status" value="1"/>
</dbReference>
<dbReference type="AlphaFoldDB" id="A0A226ENR2"/>
<dbReference type="Proteomes" id="UP000198287">
    <property type="component" value="Unassembled WGS sequence"/>
</dbReference>
<comment type="similarity">
    <text evidence="2 6">Belongs to the GDT1 family.</text>
</comment>
<dbReference type="InterPro" id="IPR001727">
    <property type="entry name" value="GDT1-like"/>
</dbReference>
<evidence type="ECO:0000313" key="8">
    <source>
        <dbReference type="Proteomes" id="UP000198287"/>
    </source>
</evidence>
<feature type="transmembrane region" description="Helical" evidence="6">
    <location>
        <begin position="200"/>
        <end position="218"/>
    </location>
</feature>
<evidence type="ECO:0000256" key="1">
    <source>
        <dbReference type="ARBA" id="ARBA00004141"/>
    </source>
</evidence>
<dbReference type="GO" id="GO:0005794">
    <property type="term" value="C:Golgi apparatus"/>
    <property type="evidence" value="ECO:0007669"/>
    <property type="project" value="TreeGrafter"/>
</dbReference>
<comment type="subcellular location">
    <subcellularLocation>
        <location evidence="1 6">Membrane</location>
        <topology evidence="1 6">Multi-pass membrane protein</topology>
    </subcellularLocation>
</comment>
<feature type="transmembrane region" description="Helical" evidence="6">
    <location>
        <begin position="55"/>
        <end position="75"/>
    </location>
</feature>
<comment type="caution">
    <text evidence="7">The sequence shown here is derived from an EMBL/GenBank/DDBJ whole genome shotgun (WGS) entry which is preliminary data.</text>
</comment>
<dbReference type="EMBL" id="LNIX01000002">
    <property type="protein sequence ID" value="OXA59272.1"/>
    <property type="molecule type" value="Genomic_DNA"/>
</dbReference>
<keyword evidence="8" id="KW-1185">Reference proteome</keyword>
<gene>
    <name evidence="7" type="ORF">Fcan01_05915</name>
</gene>
<feature type="transmembrane region" description="Helical" evidence="6">
    <location>
        <begin position="238"/>
        <end position="259"/>
    </location>
</feature>
<feature type="transmembrane region" description="Helical" evidence="6">
    <location>
        <begin position="271"/>
        <end position="290"/>
    </location>
</feature>
<protein>
    <recommendedName>
        <fullName evidence="6">GDT1 family protein</fullName>
    </recommendedName>
</protein>
<evidence type="ECO:0000256" key="5">
    <source>
        <dbReference type="ARBA" id="ARBA00023136"/>
    </source>
</evidence>
<evidence type="ECO:0000313" key="7">
    <source>
        <dbReference type="EMBL" id="OXA59272.1"/>
    </source>
</evidence>